<protein>
    <submittedName>
        <fullName evidence="1">Uncharacterized protein</fullName>
    </submittedName>
</protein>
<comment type="caution">
    <text evidence="1">The sequence shown here is derived from an EMBL/GenBank/DDBJ whole genome shotgun (WGS) entry which is preliminary data.</text>
</comment>
<keyword evidence="2" id="KW-1185">Reference proteome</keyword>
<dbReference type="Proteomes" id="UP001213000">
    <property type="component" value="Unassembled WGS sequence"/>
</dbReference>
<gene>
    <name evidence="1" type="ORF">NP233_g3884</name>
</gene>
<sequence length="78" mass="7805">MPSAAVDSTERERILPSICNHALSIEDESGAFNPTPAAAVPLLLPLVAAVLPTLPAPAALPTLPALSPALTSSSLGLP</sequence>
<proteinExistence type="predicted"/>
<reference evidence="1" key="1">
    <citation type="submission" date="2022-07" db="EMBL/GenBank/DDBJ databases">
        <title>Genome Sequence of Leucocoprinus birnbaumii.</title>
        <authorList>
            <person name="Buettner E."/>
        </authorList>
    </citation>
    <scope>NUCLEOTIDE SEQUENCE</scope>
    <source>
        <strain evidence="1">VT141</strain>
    </source>
</reference>
<organism evidence="1 2">
    <name type="scientific">Leucocoprinus birnbaumii</name>
    <dbReference type="NCBI Taxonomy" id="56174"/>
    <lineage>
        <taxon>Eukaryota</taxon>
        <taxon>Fungi</taxon>
        <taxon>Dikarya</taxon>
        <taxon>Basidiomycota</taxon>
        <taxon>Agaricomycotina</taxon>
        <taxon>Agaricomycetes</taxon>
        <taxon>Agaricomycetidae</taxon>
        <taxon>Agaricales</taxon>
        <taxon>Agaricineae</taxon>
        <taxon>Agaricaceae</taxon>
        <taxon>Leucocoprinus</taxon>
    </lineage>
</organism>
<dbReference type="EMBL" id="JANIEX010000195">
    <property type="protein sequence ID" value="KAJ3571240.1"/>
    <property type="molecule type" value="Genomic_DNA"/>
</dbReference>
<name>A0AAD5VYD7_9AGAR</name>
<accession>A0AAD5VYD7</accession>
<evidence type="ECO:0000313" key="2">
    <source>
        <dbReference type="Proteomes" id="UP001213000"/>
    </source>
</evidence>
<dbReference type="AlphaFoldDB" id="A0AAD5VYD7"/>
<evidence type="ECO:0000313" key="1">
    <source>
        <dbReference type="EMBL" id="KAJ3571240.1"/>
    </source>
</evidence>